<accession>A0ABU6R766</accession>
<evidence type="ECO:0000256" key="2">
    <source>
        <dbReference type="SAM" id="MobiDB-lite"/>
    </source>
</evidence>
<evidence type="ECO:0000256" key="1">
    <source>
        <dbReference type="SAM" id="Coils"/>
    </source>
</evidence>
<dbReference type="EMBL" id="JASCZI010030249">
    <property type="protein sequence ID" value="MED6119798.1"/>
    <property type="molecule type" value="Genomic_DNA"/>
</dbReference>
<evidence type="ECO:0000313" key="4">
    <source>
        <dbReference type="Proteomes" id="UP001341840"/>
    </source>
</evidence>
<feature type="compositionally biased region" description="Basic and acidic residues" evidence="2">
    <location>
        <begin position="25"/>
        <end position="47"/>
    </location>
</feature>
<keyword evidence="4" id="KW-1185">Reference proteome</keyword>
<feature type="region of interest" description="Disordered" evidence="2">
    <location>
        <begin position="17"/>
        <end position="53"/>
    </location>
</feature>
<evidence type="ECO:0000313" key="3">
    <source>
        <dbReference type="EMBL" id="MED6119798.1"/>
    </source>
</evidence>
<name>A0ABU6R766_9FABA</name>
<organism evidence="3 4">
    <name type="scientific">Stylosanthes scabra</name>
    <dbReference type="NCBI Taxonomy" id="79078"/>
    <lineage>
        <taxon>Eukaryota</taxon>
        <taxon>Viridiplantae</taxon>
        <taxon>Streptophyta</taxon>
        <taxon>Embryophyta</taxon>
        <taxon>Tracheophyta</taxon>
        <taxon>Spermatophyta</taxon>
        <taxon>Magnoliopsida</taxon>
        <taxon>eudicotyledons</taxon>
        <taxon>Gunneridae</taxon>
        <taxon>Pentapetalae</taxon>
        <taxon>rosids</taxon>
        <taxon>fabids</taxon>
        <taxon>Fabales</taxon>
        <taxon>Fabaceae</taxon>
        <taxon>Papilionoideae</taxon>
        <taxon>50 kb inversion clade</taxon>
        <taxon>dalbergioids sensu lato</taxon>
        <taxon>Dalbergieae</taxon>
        <taxon>Pterocarpus clade</taxon>
        <taxon>Stylosanthes</taxon>
    </lineage>
</organism>
<protein>
    <submittedName>
        <fullName evidence="3">Uncharacterized protein</fullName>
    </submittedName>
</protein>
<dbReference type="Proteomes" id="UP001341840">
    <property type="component" value="Unassembled WGS sequence"/>
</dbReference>
<feature type="coiled-coil region" evidence="1">
    <location>
        <begin position="298"/>
        <end position="325"/>
    </location>
</feature>
<comment type="caution">
    <text evidence="3">The sequence shown here is derived from an EMBL/GenBank/DDBJ whole genome shotgun (WGS) entry which is preliminary data.</text>
</comment>
<keyword evidence="1" id="KW-0175">Coiled coil</keyword>
<reference evidence="3 4" key="1">
    <citation type="journal article" date="2023" name="Plants (Basel)">
        <title>Bridging the Gap: Combining Genomics and Transcriptomics Approaches to Understand Stylosanthes scabra, an Orphan Legume from the Brazilian Caatinga.</title>
        <authorList>
            <person name="Ferreira-Neto J.R.C."/>
            <person name="da Silva M.D."/>
            <person name="Binneck E."/>
            <person name="de Melo N.F."/>
            <person name="da Silva R.H."/>
            <person name="de Melo A.L.T.M."/>
            <person name="Pandolfi V."/>
            <person name="Bustamante F.O."/>
            <person name="Brasileiro-Vidal A.C."/>
            <person name="Benko-Iseppon A.M."/>
        </authorList>
    </citation>
    <scope>NUCLEOTIDE SEQUENCE [LARGE SCALE GENOMIC DNA]</scope>
    <source>
        <tissue evidence="3">Leaves</tissue>
    </source>
</reference>
<proteinExistence type="predicted"/>
<gene>
    <name evidence="3" type="ORF">PIB30_015094</name>
</gene>
<sequence>MHLYSLTSLFSSSTLGQDHTPVAFDSDREKERDRGKDKASESRKRSSWDLPKGSKALRIGDSLATPATTRVLRSRWLRTPFTNKETSPVRADEGGEADDQDLELGQLLSQAKHVFSSGGRVAPSQGYGGGTSVTRPGPSVLLSKIATKVLPFLDLPLEDLVASSQFRTELMDTNSTLDEHLPVSEARLGKEFVDFISELCSVDISPLIAWKEELDKVTAGWELFCKKDADYQAACSRIRPILDQGKKLEQEMILKIEALGNELAAAKVGLDNIRSIKEGLSIKLDCYEKTNTLMVDARKRAVRALEQAQEAYAVAEQSVKSLDDRRNCLKASLQRFL</sequence>